<accession>A0ABS3HV20</accession>
<gene>
    <name evidence="2" type="ORF">DOK76_10975</name>
</gene>
<protein>
    <submittedName>
        <fullName evidence="2">GNAT family N-acetyltransferase</fullName>
    </submittedName>
</protein>
<dbReference type="EMBL" id="JAFLVX010000029">
    <property type="protein sequence ID" value="MBO0477598.1"/>
    <property type="molecule type" value="Genomic_DNA"/>
</dbReference>
<reference evidence="2 3" key="1">
    <citation type="submission" date="2021-03" db="EMBL/GenBank/DDBJ databases">
        <title>Enterococcal diversity collection.</title>
        <authorList>
            <person name="Gilmore M.S."/>
            <person name="Schwartzman J."/>
            <person name="Van Tyne D."/>
            <person name="Martin M."/>
            <person name="Earl A.M."/>
            <person name="Manson A.L."/>
            <person name="Straub T."/>
            <person name="Salamzade R."/>
            <person name="Saavedra J."/>
            <person name="Lebreton F."/>
            <person name="Prichula J."/>
            <person name="Schaufler K."/>
            <person name="Gaca A."/>
            <person name="Sgardioli B."/>
            <person name="Wagenaar J."/>
            <person name="Strong T."/>
        </authorList>
    </citation>
    <scope>NUCLEOTIDE SEQUENCE [LARGE SCALE GENOMIC DNA]</scope>
    <source>
        <strain evidence="2 3">DIV0080</strain>
    </source>
</reference>
<dbReference type="Pfam" id="PF13530">
    <property type="entry name" value="SCP2_2"/>
    <property type="match status" value="1"/>
</dbReference>
<dbReference type="InterPro" id="IPR041380">
    <property type="entry name" value="Acetyltransf_17"/>
</dbReference>
<evidence type="ECO:0000259" key="1">
    <source>
        <dbReference type="PROSITE" id="PS51186"/>
    </source>
</evidence>
<dbReference type="PANTHER" id="PTHR37817">
    <property type="entry name" value="N-ACETYLTRANSFERASE EIS"/>
    <property type="match status" value="1"/>
</dbReference>
<dbReference type="InterPro" id="IPR025559">
    <property type="entry name" value="Eis_dom"/>
</dbReference>
<dbReference type="InterPro" id="IPR016181">
    <property type="entry name" value="Acyl_CoA_acyltransferase"/>
</dbReference>
<dbReference type="InterPro" id="IPR036527">
    <property type="entry name" value="SCP2_sterol-bd_dom_sf"/>
</dbReference>
<dbReference type="Pfam" id="PF17668">
    <property type="entry name" value="Acetyltransf_17"/>
    <property type="match status" value="1"/>
</dbReference>
<feature type="domain" description="N-acetyltransferase" evidence="1">
    <location>
        <begin position="1"/>
        <end position="138"/>
    </location>
</feature>
<evidence type="ECO:0000313" key="3">
    <source>
        <dbReference type="Proteomes" id="UP000664857"/>
    </source>
</evidence>
<dbReference type="PROSITE" id="PS51186">
    <property type="entry name" value="GNAT"/>
    <property type="match status" value="1"/>
</dbReference>
<keyword evidence="3" id="KW-1185">Reference proteome</keyword>
<organism evidence="2 3">
    <name type="scientific">Candidatus Vagococcus giribetii</name>
    <dbReference type="NCBI Taxonomy" id="2230876"/>
    <lineage>
        <taxon>Bacteria</taxon>
        <taxon>Bacillati</taxon>
        <taxon>Bacillota</taxon>
        <taxon>Bacilli</taxon>
        <taxon>Lactobacillales</taxon>
        <taxon>Enterococcaceae</taxon>
        <taxon>Vagococcus</taxon>
    </lineage>
</organism>
<comment type="caution">
    <text evidence="2">The sequence shown here is derived from an EMBL/GenBank/DDBJ whole genome shotgun (WGS) entry which is preliminary data.</text>
</comment>
<dbReference type="PANTHER" id="PTHR37817:SF1">
    <property type="entry name" value="N-ACETYLTRANSFERASE EIS"/>
    <property type="match status" value="1"/>
</dbReference>
<name>A0ABS3HV20_9ENTE</name>
<dbReference type="SUPFAM" id="SSF55718">
    <property type="entry name" value="SCP-like"/>
    <property type="match status" value="1"/>
</dbReference>
<dbReference type="Pfam" id="PF13527">
    <property type="entry name" value="Acetyltransf_9"/>
    <property type="match status" value="1"/>
</dbReference>
<dbReference type="InterPro" id="IPR051554">
    <property type="entry name" value="Acetyltransferase_Eis"/>
</dbReference>
<dbReference type="SUPFAM" id="SSF55729">
    <property type="entry name" value="Acyl-CoA N-acyltransferases (Nat)"/>
    <property type="match status" value="1"/>
</dbReference>
<sequence length="394" mass="45936">MIKKVTERQDLEKIHALASYAFNIQHTKAQKEAYLKKNTFIDNYVDETDLGITSQIVCYPYQVMIKDRVMKMAGIGDVASYPEVRGNGGIREIFSTIFEDLHEKGVELSYLAPFSQAFYRKFGYETVFDFEEMRIPKEVITQIKPEKQGYVKRVDWEDEGVKEIIKELYAKTLGTEHGALIREDYWWEYTVASNDQKKLAICFNDDNQAVGYLIYGLIGSTEFQLYEMGYQTSFALRKLMTFVASHNGSFDEFVSTNIRDTMVLELLTEMKDLTRKTYSNMMVKIVNFEQFMTNYPFEVIEETREIYVDVTDTSCAWNNGQFKLVITNGMCECTKVAQPERIDYRGSIQRFTQVFMGHHSLEKAIWLELIEDKSMTEPLKDLINAPVPHLYDYF</sequence>
<dbReference type="RefSeq" id="WP_206967728.1">
    <property type="nucleotide sequence ID" value="NZ_JAFLVX010000029.1"/>
</dbReference>
<dbReference type="Gene3D" id="3.30.1050.10">
    <property type="entry name" value="SCP2 sterol-binding domain"/>
    <property type="match status" value="1"/>
</dbReference>
<dbReference type="Proteomes" id="UP000664857">
    <property type="component" value="Unassembled WGS sequence"/>
</dbReference>
<proteinExistence type="predicted"/>
<dbReference type="InterPro" id="IPR000182">
    <property type="entry name" value="GNAT_dom"/>
</dbReference>
<evidence type="ECO:0000313" key="2">
    <source>
        <dbReference type="EMBL" id="MBO0477598.1"/>
    </source>
</evidence>
<dbReference type="Gene3D" id="3.40.630.30">
    <property type="match status" value="2"/>
</dbReference>